<evidence type="ECO:0000313" key="2">
    <source>
        <dbReference type="EMBL" id="ASK40936.1"/>
    </source>
</evidence>
<geneLocation type="plasmid" evidence="2">
    <name>pTi_CFBP1873</name>
</geneLocation>
<dbReference type="SUPFAM" id="SSF56349">
    <property type="entry name" value="DNA breaking-rejoining enzymes"/>
    <property type="match status" value="1"/>
</dbReference>
<dbReference type="AlphaFoldDB" id="A0A2Z2PLG0"/>
<keyword evidence="1" id="KW-0233">DNA recombination</keyword>
<evidence type="ECO:0000256" key="1">
    <source>
        <dbReference type="ARBA" id="ARBA00023172"/>
    </source>
</evidence>
<sequence>MKAIANLPIVTTDFDSRPVLATAALRPGFERSSLSRYGDDRWDLNPAVFRENVRSSDATVDFSVVDDPKIAEALRDYLYVRLNTDLPGCKLRATPVNVRRLFRSARSFFNFVKAAYGVFDLCRVDQALLDDFARFLRRVRRPVIVMQLLGIVFDLYIFRNQLTVAKLSFEPWDGRKPAEVAGYKFRAEENRTPRIPEAIIKPLLAWSLKYVTVFAPDIFAARKELLALEQQHKALTAEDALAPRNQRRTRRQARLHAYLDERRRQGRGIPIWPARIGAPGSFSGFEPPLNWQLIYLHVGADANLQRSAGGQPNDEMRRIVEAAVGELGTELGGMDTEISIDPDTGRPWRPRFDARALAIEERMLQAACYVVCAYLTGMRDSEVQAMRPGCLSVRRSEDGLIDRHRVKSVAYKGKEVRGEEAEWITITPVATAISVLEHLNVRSVQQRGTATLWPVLSLAHARKQALATDIVTRLNQFRDYLNERFGTEAEPIIPPGPDGRPWQLTTRQFRRTIAWHIANRPFGTIAGMIQYKHVSVATFEGYAGSSRSGFLAEVETERRLGQMDDILIYFDDRQLGSGLSGPAAVRIAKSLDGAASQLKPLPGMIADRGRLRVMLADTACTLHVGVLADCFFDPATAVCLRHAAGDQASPMISLCEPSRCPNACITVRHRPAWAGAAENARSVLKEKRLSELQRLAVEQDLQRIEKVLSDIDVTRG</sequence>
<accession>A0A2Z2PLG0</accession>
<dbReference type="GO" id="GO:0015074">
    <property type="term" value="P:DNA integration"/>
    <property type="evidence" value="ECO:0007669"/>
    <property type="project" value="InterPro"/>
</dbReference>
<dbReference type="InterPro" id="IPR013762">
    <property type="entry name" value="Integrase-like_cat_sf"/>
</dbReference>
<keyword evidence="2" id="KW-0614">Plasmid</keyword>
<dbReference type="EMBL" id="KY000026">
    <property type="protein sequence ID" value="ASK40936.1"/>
    <property type="molecule type" value="Genomic_DNA"/>
</dbReference>
<dbReference type="RefSeq" id="WP_051883838.1">
    <property type="nucleotide sequence ID" value="NZ_KY000026.1"/>
</dbReference>
<name>A0A2Z2PLG0_9HYPH</name>
<dbReference type="GO" id="GO:0006310">
    <property type="term" value="P:DNA recombination"/>
    <property type="evidence" value="ECO:0007669"/>
    <property type="project" value="UniProtKB-KW"/>
</dbReference>
<dbReference type="GO" id="GO:0003677">
    <property type="term" value="F:DNA binding"/>
    <property type="evidence" value="ECO:0007669"/>
    <property type="project" value="InterPro"/>
</dbReference>
<dbReference type="Gene3D" id="1.10.443.10">
    <property type="entry name" value="Intergrase catalytic core"/>
    <property type="match status" value="1"/>
</dbReference>
<reference evidence="2" key="1">
    <citation type="submission" date="2016-10" db="EMBL/GenBank/DDBJ databases">
        <title>Agrobacterium Ti plasmids: Classification based on T-DNA and Vir regions organization.</title>
        <authorList>
            <person name="Nabi N."/>
            <person name="Vial L."/>
            <person name="Ben Hafsa A."/>
            <person name="Chapulliot D."/>
            <person name="Berard A."/>
            <person name="Chauveau A."/>
            <person name="Le Paslier M.-C."/>
            <person name="Harzallah Skhiri F."/>
            <person name="Brunel D."/>
            <person name="Nesme X."/>
            <person name="Chaouachi M."/>
        </authorList>
    </citation>
    <scope>NUCLEOTIDE SEQUENCE</scope>
    <source>
        <strain evidence="2">CFBP1873</strain>
        <plasmid evidence="2">pTi_CFBP1873</plasmid>
    </source>
</reference>
<organism evidence="2">
    <name type="scientific">Agrobacterium genomosp. 6</name>
    <dbReference type="NCBI Taxonomy" id="1183411"/>
    <lineage>
        <taxon>Bacteria</taxon>
        <taxon>Pseudomonadati</taxon>
        <taxon>Pseudomonadota</taxon>
        <taxon>Alphaproteobacteria</taxon>
        <taxon>Hyphomicrobiales</taxon>
        <taxon>Rhizobiaceae</taxon>
        <taxon>Rhizobium/Agrobacterium group</taxon>
        <taxon>Agrobacterium</taxon>
        <taxon>Agrobacterium tumefaciens complex</taxon>
    </lineage>
</organism>
<proteinExistence type="predicted"/>
<dbReference type="InterPro" id="IPR011010">
    <property type="entry name" value="DNA_brk_join_enz"/>
</dbReference>
<protein>
    <submittedName>
        <fullName evidence="2">Integrase</fullName>
    </submittedName>
</protein>